<dbReference type="Proteomes" id="UP000037510">
    <property type="component" value="Unassembled WGS sequence"/>
</dbReference>
<dbReference type="InterPro" id="IPR007148">
    <property type="entry name" value="SSU_processome_Utp12"/>
</dbReference>
<dbReference type="AlphaFoldDB" id="A0A0L7KUA4"/>
<dbReference type="GO" id="GO:0030490">
    <property type="term" value="P:maturation of SSU-rRNA"/>
    <property type="evidence" value="ECO:0007669"/>
    <property type="project" value="TreeGrafter"/>
</dbReference>
<keyword evidence="1" id="KW-0853">WD repeat</keyword>
<dbReference type="STRING" id="104452.A0A0L7KUA4"/>
<evidence type="ECO:0000313" key="4">
    <source>
        <dbReference type="EMBL" id="KOB66641.1"/>
    </source>
</evidence>
<gene>
    <name evidence="4" type="ORF">OBRU01_16521</name>
</gene>
<evidence type="ECO:0000259" key="3">
    <source>
        <dbReference type="Pfam" id="PF04003"/>
    </source>
</evidence>
<dbReference type="GO" id="GO:0032040">
    <property type="term" value="C:small-subunit processome"/>
    <property type="evidence" value="ECO:0007669"/>
    <property type="project" value="TreeGrafter"/>
</dbReference>
<organism evidence="4 5">
    <name type="scientific">Operophtera brumata</name>
    <name type="common">Winter moth</name>
    <name type="synonym">Phalaena brumata</name>
    <dbReference type="NCBI Taxonomy" id="104452"/>
    <lineage>
        <taxon>Eukaryota</taxon>
        <taxon>Metazoa</taxon>
        <taxon>Ecdysozoa</taxon>
        <taxon>Arthropoda</taxon>
        <taxon>Hexapoda</taxon>
        <taxon>Insecta</taxon>
        <taxon>Pterygota</taxon>
        <taxon>Neoptera</taxon>
        <taxon>Endopterygota</taxon>
        <taxon>Lepidoptera</taxon>
        <taxon>Glossata</taxon>
        <taxon>Ditrysia</taxon>
        <taxon>Geometroidea</taxon>
        <taxon>Geometridae</taxon>
        <taxon>Larentiinae</taxon>
        <taxon>Operophtera</taxon>
    </lineage>
</organism>
<protein>
    <submittedName>
        <fullName evidence="4">WD repeat-containing protein 3</fullName>
    </submittedName>
</protein>
<proteinExistence type="predicted"/>
<dbReference type="PANTHER" id="PTHR19853:SF0">
    <property type="entry name" value="WD REPEAT-CONTAINING PROTEIN 3"/>
    <property type="match status" value="1"/>
</dbReference>
<reference evidence="4 5" key="1">
    <citation type="journal article" date="2015" name="Genome Biol. Evol.">
        <title>The genome of winter moth (Operophtera brumata) provides a genomic perspective on sexual dimorphism and phenology.</title>
        <authorList>
            <person name="Derks M.F."/>
            <person name="Smit S."/>
            <person name="Salis L."/>
            <person name="Schijlen E."/>
            <person name="Bossers A."/>
            <person name="Mateman C."/>
            <person name="Pijl A.S."/>
            <person name="de Ridder D."/>
            <person name="Groenen M.A."/>
            <person name="Visser M.E."/>
            <person name="Megens H.J."/>
        </authorList>
    </citation>
    <scope>NUCLEOTIDE SEQUENCE [LARGE SCALE GENOMIC DNA]</scope>
    <source>
        <strain evidence="4">WM2013NL</strain>
        <tissue evidence="4">Head and thorax</tissue>
    </source>
</reference>
<evidence type="ECO:0000313" key="5">
    <source>
        <dbReference type="Proteomes" id="UP000037510"/>
    </source>
</evidence>
<dbReference type="GO" id="GO:0030515">
    <property type="term" value="F:snoRNA binding"/>
    <property type="evidence" value="ECO:0007669"/>
    <property type="project" value="TreeGrafter"/>
</dbReference>
<keyword evidence="2" id="KW-0677">Repeat</keyword>
<evidence type="ECO:0000256" key="2">
    <source>
        <dbReference type="ARBA" id="ARBA00022737"/>
    </source>
</evidence>
<feature type="domain" description="Small-subunit processome Utp12" evidence="3">
    <location>
        <begin position="9"/>
        <end position="105"/>
    </location>
</feature>
<dbReference type="PANTHER" id="PTHR19853">
    <property type="entry name" value="WD REPEAT CONTAINING PROTEIN 3 WDR3"/>
    <property type="match status" value="1"/>
</dbReference>
<keyword evidence="5" id="KW-1185">Reference proteome</keyword>
<dbReference type="GO" id="GO:0034388">
    <property type="term" value="C:Pwp2p-containing subcomplex of 90S preribosome"/>
    <property type="evidence" value="ECO:0007669"/>
    <property type="project" value="TreeGrafter"/>
</dbReference>
<sequence>MAAYSCASPEDFLVETVRRIRSSDLEEALLLIPFSVACDVVRMLPALLERGDHTELLCRLAVFLLRVHHAPLVANRALLKQIIQIQAKAALKLAELRVRIQSSQYHIGVEYR</sequence>
<comment type="caution">
    <text evidence="4">The sequence shown here is derived from an EMBL/GenBank/DDBJ whole genome shotgun (WGS) entry which is preliminary data.</text>
</comment>
<dbReference type="Pfam" id="PF04003">
    <property type="entry name" value="Utp12"/>
    <property type="match status" value="1"/>
</dbReference>
<dbReference type="EMBL" id="JTDY01005774">
    <property type="protein sequence ID" value="KOB66641.1"/>
    <property type="molecule type" value="Genomic_DNA"/>
</dbReference>
<accession>A0A0L7KUA4</accession>
<dbReference type="InterPro" id="IPR051570">
    <property type="entry name" value="TBC1_cilium_biogenesis"/>
</dbReference>
<name>A0A0L7KUA4_OPEBR</name>
<evidence type="ECO:0000256" key="1">
    <source>
        <dbReference type="ARBA" id="ARBA00022574"/>
    </source>
</evidence>